<dbReference type="RefSeq" id="WP_168021109.1">
    <property type="nucleotide sequence ID" value="NZ_JAATEP010000078.1"/>
</dbReference>
<proteinExistence type="predicted"/>
<organism evidence="2 3">
    <name type="scientific">Nonomuraea composti</name>
    <dbReference type="NCBI Taxonomy" id="2720023"/>
    <lineage>
        <taxon>Bacteria</taxon>
        <taxon>Bacillati</taxon>
        <taxon>Actinomycetota</taxon>
        <taxon>Actinomycetes</taxon>
        <taxon>Streptosporangiales</taxon>
        <taxon>Streptosporangiaceae</taxon>
        <taxon>Nonomuraea</taxon>
    </lineage>
</organism>
<gene>
    <name evidence="2" type="ORF">HCN51_52655</name>
</gene>
<evidence type="ECO:0000256" key="1">
    <source>
        <dbReference type="SAM" id="MobiDB-lite"/>
    </source>
</evidence>
<keyword evidence="3" id="KW-1185">Reference proteome</keyword>
<feature type="region of interest" description="Disordered" evidence="1">
    <location>
        <begin position="675"/>
        <end position="734"/>
    </location>
</feature>
<dbReference type="InterPro" id="IPR023825">
    <property type="entry name" value="CRISPR-assoc_RAMP_BGP1436"/>
</dbReference>
<evidence type="ECO:0000313" key="2">
    <source>
        <dbReference type="EMBL" id="NJP97985.1"/>
    </source>
</evidence>
<protein>
    <submittedName>
        <fullName evidence="2">TIGR03986 family CRISPR-associated RAMP protein</fullName>
    </submittedName>
</protein>
<accession>A0ABX1BNJ9</accession>
<comment type="caution">
    <text evidence="2">The sequence shown here is derived from an EMBL/GenBank/DDBJ whole genome shotgun (WGS) entry which is preliminary data.</text>
</comment>
<dbReference type="NCBIfam" id="TIGR03986">
    <property type="entry name" value="TIGR03986 family CRISPR-associated RAMP protein"/>
    <property type="match status" value="1"/>
</dbReference>
<reference evidence="2 3" key="1">
    <citation type="submission" date="2020-03" db="EMBL/GenBank/DDBJ databases">
        <title>WGS of actinomycetes isolated from Thailand.</title>
        <authorList>
            <person name="Thawai C."/>
        </authorList>
    </citation>
    <scope>NUCLEOTIDE SEQUENCE [LARGE SCALE GENOMIC DNA]</scope>
    <source>
        <strain evidence="2 3">FMUSA5-5</strain>
    </source>
</reference>
<name>A0ABX1BNJ9_9ACTN</name>
<dbReference type="Proteomes" id="UP000696294">
    <property type="component" value="Unassembled WGS sequence"/>
</dbReference>
<dbReference type="EMBL" id="JAATEP010000078">
    <property type="protein sequence ID" value="NJP97985.1"/>
    <property type="molecule type" value="Genomic_DNA"/>
</dbReference>
<evidence type="ECO:0000313" key="3">
    <source>
        <dbReference type="Proteomes" id="UP000696294"/>
    </source>
</evidence>
<sequence>MMAEGFLNPYTFVPAFPRDELPEPLRDGPPPSRDLLHQERWSGRIHVRLTVATPLLLLDPNRTHSPSEGADGHEVYPVRVREGRPYLAPTAVKGMLRSAFEAVTNSRFGVFDGHQEPLAFRRDAGFAPGLVPVRVAGDGVLEQYRAVPLEMYDKHGKLLPGRSLRHMQQIRAVIVRKDKGRTEAMEVRVPKSAKKFEGKRVVEGFAYVTGPTIEKKRFERFFYGDPEQRAPLKLARDWQDIVDDWDRLIDSYKNAHSNEELYQRPTGNGRVAAPGERIGEGPGQLAWSPHIYDPAHQALRSGTLCYARLNKERKVERLYPVLVPRDVYAVAPAELLHSSLRPASCYTKMSPADRLFGWVAPAGRNMRPSSYRGRLRIGPATCADDAGTAIRRFSADGLPLAVLGTPKPQQGRFYVARSATHPDKPVEDRIAKAEIYRPGRGLRGRKVYWHHAGLDAQRHWQLPAGGSDPTQVLVAGRYREYLRPRALANESAPLARNKAHFDTGDAEQRDSQNRSIEGWVVPGTTFEFAIDVHDVDECELGALAWLLNLPAGHFQRLGFGRPLGFGSVRLDVEHAELHKGADYSAYYRTLSGNLPESDWRSIIDAARKTFDAIVESSPALKIIRQDILATTRGVSHLPVHYPRVREESLGKAIPMPPDPRGLQYKWFTANEQPSGKSIMYGRGRSLPRPTGDQPPLEVYISDDKGADPAGSTRGRNRQQSGNFRQGRERRRGNR</sequence>